<dbReference type="InterPro" id="IPR001810">
    <property type="entry name" value="F-box_dom"/>
</dbReference>
<dbReference type="InterPro" id="IPR002110">
    <property type="entry name" value="Ankyrin_rpt"/>
</dbReference>
<evidence type="ECO:0000256" key="2">
    <source>
        <dbReference type="ARBA" id="ARBA00023043"/>
    </source>
</evidence>
<dbReference type="Pfam" id="PF12937">
    <property type="entry name" value="F-box-like"/>
    <property type="match status" value="1"/>
</dbReference>
<evidence type="ECO:0000256" key="3">
    <source>
        <dbReference type="PROSITE-ProRule" id="PRU00023"/>
    </source>
</evidence>
<sequence>MTLLRLPEEILLMILGFLKEESDIKQCTLVSRRMYETTIEHLRKAHIMSGGIVVPRWSSFRGQEATLFKSIQLDANANINKPVRSLISYSGDPWILYSPRSCGPLAIEAFYTSDSATCLHLAARDGRVGMLRRLITAGADVEARDEHSWSPVLLAMANGHLEAAMILLRNIPGESHGANHLVIADHHMTALHLACYLGQAGVIGYLLAMGANVNALDSFGLFPLDYWMRTSELLQALFKTIGNHCTLAPRFTVACLENADHVDIILMLEEAGAQRRSIDPPPNPQSQHQKISQPHTPPLNQNAIPHTQTTNTTSPLSQRPHNS</sequence>
<feature type="repeat" description="ANK" evidence="3">
    <location>
        <begin position="186"/>
        <end position="218"/>
    </location>
</feature>
<dbReference type="STRING" id="1072389.K1WZF5"/>
<proteinExistence type="predicted"/>
<evidence type="ECO:0000313" key="7">
    <source>
        <dbReference type="Proteomes" id="UP000006753"/>
    </source>
</evidence>
<protein>
    <submittedName>
        <fullName evidence="6">Ankyrin</fullName>
    </submittedName>
</protein>
<keyword evidence="2 3" id="KW-0040">ANK repeat</keyword>
<dbReference type="PROSITE" id="PS50297">
    <property type="entry name" value="ANK_REP_REGION"/>
    <property type="match status" value="2"/>
</dbReference>
<dbReference type="Pfam" id="PF12796">
    <property type="entry name" value="Ank_2"/>
    <property type="match status" value="1"/>
</dbReference>
<dbReference type="SUPFAM" id="SSF81383">
    <property type="entry name" value="F-box domain"/>
    <property type="match status" value="1"/>
</dbReference>
<dbReference type="HOGENOM" id="CLU_860740_0_0_1"/>
<name>K1WZF5_MARBU</name>
<keyword evidence="7" id="KW-1185">Reference proteome</keyword>
<dbReference type="PROSITE" id="PS50181">
    <property type="entry name" value="FBOX"/>
    <property type="match status" value="1"/>
</dbReference>
<dbReference type="GeneID" id="18763630"/>
<evidence type="ECO:0000259" key="5">
    <source>
        <dbReference type="PROSITE" id="PS50181"/>
    </source>
</evidence>
<feature type="compositionally biased region" description="Polar residues" evidence="4">
    <location>
        <begin position="285"/>
        <end position="323"/>
    </location>
</feature>
<dbReference type="PROSITE" id="PS50088">
    <property type="entry name" value="ANK_REPEAT"/>
    <property type="match status" value="2"/>
</dbReference>
<evidence type="ECO:0000256" key="1">
    <source>
        <dbReference type="ARBA" id="ARBA00022737"/>
    </source>
</evidence>
<dbReference type="OrthoDB" id="195446at2759"/>
<dbReference type="PANTHER" id="PTHR24171">
    <property type="entry name" value="ANKYRIN REPEAT DOMAIN-CONTAINING PROTEIN 39-RELATED"/>
    <property type="match status" value="1"/>
</dbReference>
<dbReference type="Gene3D" id="1.25.40.20">
    <property type="entry name" value="Ankyrin repeat-containing domain"/>
    <property type="match status" value="1"/>
</dbReference>
<evidence type="ECO:0000256" key="4">
    <source>
        <dbReference type="SAM" id="MobiDB-lite"/>
    </source>
</evidence>
<evidence type="ECO:0000313" key="6">
    <source>
        <dbReference type="EMBL" id="EKD14018.1"/>
    </source>
</evidence>
<dbReference type="InterPro" id="IPR036047">
    <property type="entry name" value="F-box-like_dom_sf"/>
</dbReference>
<gene>
    <name evidence="6" type="ORF">MBM_07695</name>
</gene>
<keyword evidence="1" id="KW-0677">Repeat</keyword>
<dbReference type="KEGG" id="mbe:MBM_07695"/>
<feature type="region of interest" description="Disordered" evidence="4">
    <location>
        <begin position="275"/>
        <end position="323"/>
    </location>
</feature>
<dbReference type="EMBL" id="JH921447">
    <property type="protein sequence ID" value="EKD14018.1"/>
    <property type="molecule type" value="Genomic_DNA"/>
</dbReference>
<dbReference type="AlphaFoldDB" id="K1WZF5"/>
<dbReference type="CDD" id="cd09917">
    <property type="entry name" value="F-box_SF"/>
    <property type="match status" value="1"/>
</dbReference>
<dbReference type="InterPro" id="IPR036770">
    <property type="entry name" value="Ankyrin_rpt-contain_sf"/>
</dbReference>
<dbReference type="Proteomes" id="UP000006753">
    <property type="component" value="Unassembled WGS sequence"/>
</dbReference>
<dbReference type="SUPFAM" id="SSF48403">
    <property type="entry name" value="Ankyrin repeat"/>
    <property type="match status" value="1"/>
</dbReference>
<reference evidence="6 7" key="1">
    <citation type="journal article" date="2012" name="BMC Genomics">
        <title>Sequencing the genome of Marssonina brunnea reveals fungus-poplar co-evolution.</title>
        <authorList>
            <person name="Zhu S."/>
            <person name="Cao Y.-Z."/>
            <person name="Jiang C."/>
            <person name="Tan B.-Y."/>
            <person name="Wang Z."/>
            <person name="Feng S."/>
            <person name="Zhang L."/>
            <person name="Su X.-H."/>
            <person name="Brejova B."/>
            <person name="Vinar T."/>
            <person name="Xu M."/>
            <person name="Wang M.-X."/>
            <person name="Zhang S.-G."/>
            <person name="Huang M.-R."/>
            <person name="Wu R."/>
            <person name="Zhou Y."/>
        </authorList>
    </citation>
    <scope>NUCLEOTIDE SEQUENCE [LARGE SCALE GENOMIC DNA]</scope>
    <source>
        <strain evidence="6 7">MB_m1</strain>
    </source>
</reference>
<organism evidence="6 7">
    <name type="scientific">Marssonina brunnea f. sp. multigermtubi (strain MB_m1)</name>
    <name type="common">Marssonina leaf spot fungus</name>
    <dbReference type="NCBI Taxonomy" id="1072389"/>
    <lineage>
        <taxon>Eukaryota</taxon>
        <taxon>Fungi</taxon>
        <taxon>Dikarya</taxon>
        <taxon>Ascomycota</taxon>
        <taxon>Pezizomycotina</taxon>
        <taxon>Leotiomycetes</taxon>
        <taxon>Helotiales</taxon>
        <taxon>Drepanopezizaceae</taxon>
        <taxon>Drepanopeziza</taxon>
    </lineage>
</organism>
<dbReference type="SMART" id="SM00248">
    <property type="entry name" value="ANK"/>
    <property type="match status" value="3"/>
</dbReference>
<feature type="domain" description="F-box" evidence="5">
    <location>
        <begin position="1"/>
        <end position="36"/>
    </location>
</feature>
<dbReference type="OMA" id="IRLIVEC"/>
<dbReference type="Gene3D" id="1.20.1280.50">
    <property type="match status" value="1"/>
</dbReference>
<feature type="repeat" description="ANK" evidence="3">
    <location>
        <begin position="114"/>
        <end position="146"/>
    </location>
</feature>
<dbReference type="InParanoid" id="K1WZF5"/>
<dbReference type="eggNOG" id="KOG0192">
    <property type="taxonomic scope" value="Eukaryota"/>
</dbReference>
<accession>K1WZF5</accession>